<protein>
    <recommendedName>
        <fullName evidence="7">Small ribosomal subunit protein mS26</fullName>
    </recommendedName>
    <alternativeName>
        <fullName evidence="8">28S ribosomal protein S26, mitochondrial</fullName>
    </alternativeName>
</protein>
<dbReference type="EMBL" id="VTPC01090748">
    <property type="protein sequence ID" value="KAF2881367.1"/>
    <property type="molecule type" value="Genomic_DNA"/>
</dbReference>
<evidence type="ECO:0000256" key="10">
    <source>
        <dbReference type="SAM" id="MobiDB-lite"/>
    </source>
</evidence>
<keyword evidence="5" id="KW-0496">Mitochondrion</keyword>
<evidence type="ECO:0000256" key="1">
    <source>
        <dbReference type="ARBA" id="ARBA00004173"/>
    </source>
</evidence>
<comment type="subcellular location">
    <subcellularLocation>
        <location evidence="1">Mitochondrion</location>
    </subcellularLocation>
</comment>
<gene>
    <name evidence="11" type="ORF">ILUMI_24810</name>
</gene>
<dbReference type="GO" id="GO:0005763">
    <property type="term" value="C:mitochondrial small ribosomal subunit"/>
    <property type="evidence" value="ECO:0007669"/>
    <property type="project" value="InterPro"/>
</dbReference>
<organism evidence="11 12">
    <name type="scientific">Ignelater luminosus</name>
    <name type="common">Cucubano</name>
    <name type="synonym">Pyrophorus luminosus</name>
    <dbReference type="NCBI Taxonomy" id="2038154"/>
    <lineage>
        <taxon>Eukaryota</taxon>
        <taxon>Metazoa</taxon>
        <taxon>Ecdysozoa</taxon>
        <taxon>Arthropoda</taxon>
        <taxon>Hexapoda</taxon>
        <taxon>Insecta</taxon>
        <taxon>Pterygota</taxon>
        <taxon>Neoptera</taxon>
        <taxon>Endopterygota</taxon>
        <taxon>Coleoptera</taxon>
        <taxon>Polyphaga</taxon>
        <taxon>Elateriformia</taxon>
        <taxon>Elateroidea</taxon>
        <taxon>Elateridae</taxon>
        <taxon>Agrypninae</taxon>
        <taxon>Pyrophorini</taxon>
        <taxon>Ignelater</taxon>
    </lineage>
</organism>
<dbReference type="PANTHER" id="PTHR21035:SF2">
    <property type="entry name" value="SMALL RIBOSOMAL SUBUNIT PROTEIN MS26"/>
    <property type="match status" value="1"/>
</dbReference>
<proteinExistence type="inferred from homology"/>
<evidence type="ECO:0000256" key="9">
    <source>
        <dbReference type="SAM" id="Coils"/>
    </source>
</evidence>
<evidence type="ECO:0000256" key="7">
    <source>
        <dbReference type="ARBA" id="ARBA00035138"/>
    </source>
</evidence>
<reference evidence="11" key="1">
    <citation type="submission" date="2019-08" db="EMBL/GenBank/DDBJ databases">
        <title>The genome of the North American firefly Photinus pyralis.</title>
        <authorList>
            <consortium name="Photinus pyralis genome working group"/>
            <person name="Fallon T.R."/>
            <person name="Sander Lower S.E."/>
            <person name="Weng J.-K."/>
        </authorList>
    </citation>
    <scope>NUCLEOTIDE SEQUENCE</scope>
    <source>
        <strain evidence="11">TRF0915ILg1</strain>
        <tissue evidence="11">Whole body</tissue>
    </source>
</reference>
<keyword evidence="6" id="KW-0687">Ribonucleoprotein</keyword>
<sequence length="220" mass="26222">MLKALNNFKLLSMTCETFSPNSLYQQSVRWGRKPLWFPTAKSKLFRVSPRKRLPKEEEVEKRRLYNSYRTQVKSIKQYLEEKYSLENQEAFDEEKHKMEIEEDFIQCSEINDKWNEEIKKSREERVEKELQESIEDAKRRLEKRLKIYAEQRETAEEAVRQVKEASQHFITPDKLDAAIEYAINNPVDYNFALDLDGNKIRGRETKPPSKIEPEKISAKA</sequence>
<evidence type="ECO:0000313" key="12">
    <source>
        <dbReference type="Proteomes" id="UP000801492"/>
    </source>
</evidence>
<feature type="region of interest" description="Disordered" evidence="10">
    <location>
        <begin position="199"/>
        <end position="220"/>
    </location>
</feature>
<evidence type="ECO:0000256" key="5">
    <source>
        <dbReference type="ARBA" id="ARBA00023128"/>
    </source>
</evidence>
<keyword evidence="12" id="KW-1185">Reference proteome</keyword>
<dbReference type="InterPro" id="IPR026140">
    <property type="entry name" value="Ribosomal_mS26"/>
</dbReference>
<evidence type="ECO:0000313" key="11">
    <source>
        <dbReference type="EMBL" id="KAF2881367.1"/>
    </source>
</evidence>
<name>A0A8K0FYE6_IGNLU</name>
<dbReference type="Proteomes" id="UP000801492">
    <property type="component" value="Unassembled WGS sequence"/>
</dbReference>
<accession>A0A8K0FYE6</accession>
<comment type="caution">
    <text evidence="11">The sequence shown here is derived from an EMBL/GenBank/DDBJ whole genome shotgun (WGS) entry which is preliminary data.</text>
</comment>
<dbReference type="OrthoDB" id="5988811at2759"/>
<evidence type="ECO:0000256" key="6">
    <source>
        <dbReference type="ARBA" id="ARBA00023274"/>
    </source>
</evidence>
<comment type="similarity">
    <text evidence="2">Belongs to the mitochondrion-specific ribosomal protein mS26 family.</text>
</comment>
<dbReference type="PANTHER" id="PTHR21035">
    <property type="entry name" value="28S RIBOSOMAL PROTEIN S26, MITOCHONDRIAL"/>
    <property type="match status" value="1"/>
</dbReference>
<keyword evidence="4" id="KW-0689">Ribosomal protein</keyword>
<dbReference type="Pfam" id="PF14943">
    <property type="entry name" value="MRP-S26"/>
    <property type="match status" value="1"/>
</dbReference>
<evidence type="ECO:0000256" key="2">
    <source>
        <dbReference type="ARBA" id="ARBA00009672"/>
    </source>
</evidence>
<evidence type="ECO:0000256" key="4">
    <source>
        <dbReference type="ARBA" id="ARBA00022980"/>
    </source>
</evidence>
<keyword evidence="3" id="KW-0809">Transit peptide</keyword>
<dbReference type="AlphaFoldDB" id="A0A8K0FYE6"/>
<keyword evidence="9" id="KW-0175">Coiled coil</keyword>
<feature type="coiled-coil region" evidence="9">
    <location>
        <begin position="111"/>
        <end position="168"/>
    </location>
</feature>
<evidence type="ECO:0000256" key="8">
    <source>
        <dbReference type="ARBA" id="ARBA00035344"/>
    </source>
</evidence>
<evidence type="ECO:0000256" key="3">
    <source>
        <dbReference type="ARBA" id="ARBA00022946"/>
    </source>
</evidence>